<evidence type="ECO:0000313" key="8">
    <source>
        <dbReference type="Proteomes" id="UP000665020"/>
    </source>
</evidence>
<feature type="domain" description="CobB/CobQ-like glutamine amidotransferase" evidence="6">
    <location>
        <begin position="255"/>
        <end position="454"/>
    </location>
</feature>
<evidence type="ECO:0000259" key="5">
    <source>
        <dbReference type="Pfam" id="PF01656"/>
    </source>
</evidence>
<evidence type="ECO:0000256" key="4">
    <source>
        <dbReference type="HAMAP-Rule" id="MF_00028"/>
    </source>
</evidence>
<reference evidence="7" key="1">
    <citation type="submission" date="2019-12" db="EMBL/GenBank/DDBJ databases">
        <authorList>
            <person name="zhang j."/>
            <person name="sun C.M."/>
        </authorList>
    </citation>
    <scope>NUCLEOTIDE SEQUENCE</scope>
    <source>
        <strain evidence="7">NS-1</strain>
    </source>
</reference>
<dbReference type="GO" id="GO:0015420">
    <property type="term" value="F:ABC-type vitamin B12 transporter activity"/>
    <property type="evidence" value="ECO:0007669"/>
    <property type="project" value="UniProtKB-UniRule"/>
</dbReference>
<dbReference type="PANTHER" id="PTHR21343">
    <property type="entry name" value="DETHIOBIOTIN SYNTHETASE"/>
    <property type="match status" value="1"/>
</dbReference>
<organism evidence="7 8">
    <name type="scientific">Iocasia fonsfrigidae</name>
    <dbReference type="NCBI Taxonomy" id="2682810"/>
    <lineage>
        <taxon>Bacteria</taxon>
        <taxon>Bacillati</taxon>
        <taxon>Bacillota</taxon>
        <taxon>Clostridia</taxon>
        <taxon>Halanaerobiales</taxon>
        <taxon>Halanaerobiaceae</taxon>
        <taxon>Iocasia</taxon>
    </lineage>
</organism>
<keyword evidence="3 4" id="KW-0315">Glutamine amidotransferase</keyword>
<evidence type="ECO:0000256" key="3">
    <source>
        <dbReference type="ARBA" id="ARBA00022962"/>
    </source>
</evidence>
<evidence type="ECO:0000256" key="1">
    <source>
        <dbReference type="ARBA" id="ARBA00004953"/>
    </source>
</evidence>
<dbReference type="CDD" id="cd01750">
    <property type="entry name" value="GATase1_CobQ"/>
    <property type="match status" value="1"/>
</dbReference>
<dbReference type="HAMAP" id="MF_00028">
    <property type="entry name" value="CobQ"/>
    <property type="match status" value="1"/>
</dbReference>
<dbReference type="InterPro" id="IPR004459">
    <property type="entry name" value="CobQ_synth"/>
</dbReference>
<protein>
    <recommendedName>
        <fullName evidence="4">Cobyric acid synthase</fullName>
    </recommendedName>
</protein>
<dbReference type="InterPro" id="IPR047045">
    <property type="entry name" value="CobQ_N"/>
</dbReference>
<dbReference type="AlphaFoldDB" id="A0A8A7KJJ1"/>
<dbReference type="PROSITE" id="PS51273">
    <property type="entry name" value="GATASE_TYPE_1"/>
    <property type="match status" value="1"/>
</dbReference>
<dbReference type="InterPro" id="IPR033949">
    <property type="entry name" value="CobQ_GATase1"/>
</dbReference>
<dbReference type="GO" id="GO:0003824">
    <property type="term" value="F:catalytic activity"/>
    <property type="evidence" value="ECO:0007669"/>
    <property type="project" value="InterPro"/>
</dbReference>
<dbReference type="Proteomes" id="UP000665020">
    <property type="component" value="Chromosome"/>
</dbReference>
<comment type="similarity">
    <text evidence="4">Belongs to the CobB/CobQ family. CobQ subfamily.</text>
</comment>
<accession>A0A8A7KJJ1</accession>
<feature type="domain" description="CobQ/CobB/MinD/ParA nucleotide binding" evidence="5">
    <location>
        <begin position="6"/>
        <end position="237"/>
    </location>
</feature>
<evidence type="ECO:0000256" key="2">
    <source>
        <dbReference type="ARBA" id="ARBA00022573"/>
    </source>
</evidence>
<dbReference type="InterPro" id="IPR029062">
    <property type="entry name" value="Class_I_gatase-like"/>
</dbReference>
<proteinExistence type="inferred from homology"/>
<dbReference type="InterPro" id="IPR011698">
    <property type="entry name" value="GATase_3"/>
</dbReference>
<dbReference type="SUPFAM" id="SSF52540">
    <property type="entry name" value="P-loop containing nucleoside triphosphate hydrolases"/>
    <property type="match status" value="1"/>
</dbReference>
<dbReference type="EMBL" id="CP046640">
    <property type="protein sequence ID" value="QTM00029.1"/>
    <property type="molecule type" value="Genomic_DNA"/>
</dbReference>
<dbReference type="InterPro" id="IPR002586">
    <property type="entry name" value="CobQ/CobB/MinD/ParA_Nub-bd_dom"/>
</dbReference>
<dbReference type="CDD" id="cd05389">
    <property type="entry name" value="CobQ_N"/>
    <property type="match status" value="1"/>
</dbReference>
<dbReference type="Gene3D" id="3.40.50.300">
    <property type="entry name" value="P-loop containing nucleotide triphosphate hydrolases"/>
    <property type="match status" value="1"/>
</dbReference>
<dbReference type="InterPro" id="IPR027417">
    <property type="entry name" value="P-loop_NTPase"/>
</dbReference>
<dbReference type="GO" id="GO:0009236">
    <property type="term" value="P:cobalamin biosynthetic process"/>
    <property type="evidence" value="ECO:0007669"/>
    <property type="project" value="UniProtKB-UniRule"/>
</dbReference>
<comment type="pathway">
    <text evidence="1 4">Cofactor biosynthesis; adenosylcobalamin biosynthesis.</text>
</comment>
<name>A0A8A7KJJ1_9FIRM</name>
<dbReference type="UniPathway" id="UPA00148"/>
<dbReference type="SUPFAM" id="SSF52317">
    <property type="entry name" value="Class I glutamine amidotransferase-like"/>
    <property type="match status" value="1"/>
</dbReference>
<sequence length="512" mass="56498">MDNKTIMIQGTASDVGKSMVATALCRIFARNNFKVAPFKSWNMSLNSAVTAGGGEIGIAQVIQAEAAGVEPVVDMQPILVKPKGNGLSQVIVRGKPIGEMGQQKDSKYMRMALKNIELALNKLRENNDIVVMEGAGSPVEINVKDWDLANMKVAALFKSPVILVTDVARGGALAALVGTLRLMEKEERELVKGLIINRFRGDFDLLKPGLDFLEEYTGKPVLGVIPYLKDIRLPEEDSASLQLQGGKSTEQRDLKIGIIQLPHMSNFTDFSPLSLAKDVSLTYVSTPLQVRGLDLIIIPGTKSTTSDLEYIKNKGLAQEIQFSARKGVPVIGICGGYQMMGQFLYDPYHTEGEREEIRGLGLLPIKTNFLAEKTTHQVKAISRGGPLLLQGLEGEEMTAYEIHMGESSYTEQGNKSFIFNIFSRSDKCVKIEDGSLSENRLHFGTYLHGLFNNDILRNTLLNNLRLRKGLAPIKRSLSYQKGLIADYDQLADIVEDSLDMDLIYSMCSKKYI</sequence>
<feature type="active site" description="Nucleophile" evidence="4">
    <location>
        <position position="334"/>
    </location>
</feature>
<dbReference type="NCBIfam" id="NF001989">
    <property type="entry name" value="PRK00784.1"/>
    <property type="match status" value="1"/>
</dbReference>
<dbReference type="Pfam" id="PF01656">
    <property type="entry name" value="CbiA"/>
    <property type="match status" value="1"/>
</dbReference>
<keyword evidence="8" id="KW-1185">Reference proteome</keyword>
<keyword evidence="2 4" id="KW-0169">Cobalamin biosynthesis</keyword>
<feature type="active site" evidence="4">
    <location>
        <position position="448"/>
    </location>
</feature>
<dbReference type="PANTHER" id="PTHR21343:SF1">
    <property type="entry name" value="COBYRIC ACID SYNTHASE"/>
    <property type="match status" value="1"/>
</dbReference>
<dbReference type="NCBIfam" id="TIGR00313">
    <property type="entry name" value="cobQ"/>
    <property type="match status" value="1"/>
</dbReference>
<dbReference type="PROSITE" id="PS51274">
    <property type="entry name" value="GATASE_COBBQ"/>
    <property type="match status" value="1"/>
</dbReference>
<evidence type="ECO:0000313" key="7">
    <source>
        <dbReference type="EMBL" id="QTM00029.1"/>
    </source>
</evidence>
<dbReference type="KEGG" id="ifn:GM661_12845"/>
<evidence type="ECO:0000259" key="6">
    <source>
        <dbReference type="Pfam" id="PF07685"/>
    </source>
</evidence>
<dbReference type="Pfam" id="PF07685">
    <property type="entry name" value="GATase_3"/>
    <property type="match status" value="1"/>
</dbReference>
<comment type="function">
    <text evidence="4">Catalyzes amidations at positions B, D, E, and G on adenosylcobyrinic A,C-diamide. NH(2) groups are provided by glutamine, and one molecule of ATP is hydrogenolyzed for each amidation.</text>
</comment>
<dbReference type="Gene3D" id="3.40.50.880">
    <property type="match status" value="1"/>
</dbReference>
<gene>
    <name evidence="4" type="primary">cobQ</name>
    <name evidence="7" type="ORF">GM661_12845</name>
</gene>